<comment type="caution">
    <text evidence="5">The sequence shown here is derived from an EMBL/GenBank/DDBJ whole genome shotgun (WGS) entry which is preliminary data.</text>
</comment>
<keyword evidence="6" id="KW-1185">Reference proteome</keyword>
<dbReference type="GO" id="GO:0005886">
    <property type="term" value="C:plasma membrane"/>
    <property type="evidence" value="ECO:0007669"/>
    <property type="project" value="TreeGrafter"/>
</dbReference>
<protein>
    <recommendedName>
        <fullName evidence="7">Mechanosensitive ion channel protein</fullName>
    </recommendedName>
</protein>
<feature type="region of interest" description="Disordered" evidence="3">
    <location>
        <begin position="31"/>
        <end position="143"/>
    </location>
</feature>
<dbReference type="Proteomes" id="UP001152561">
    <property type="component" value="Unassembled WGS sequence"/>
</dbReference>
<dbReference type="AlphaFoldDB" id="A0A9Q1MXE7"/>
<name>A0A9Q1MXE7_9SOLA</name>
<keyword evidence="4" id="KW-0812">Transmembrane</keyword>
<dbReference type="PANTHER" id="PTHR31618:SF16">
    <property type="entry name" value="MECHANOSENSITIVE ION CHANNEL PROTEIN"/>
    <property type="match status" value="1"/>
</dbReference>
<dbReference type="InterPro" id="IPR016688">
    <property type="entry name" value="MscS-like_plants/fungi"/>
</dbReference>
<comment type="similarity">
    <text evidence="2">Belongs to the MscS (TC 1.A.23) family.</text>
</comment>
<feature type="compositionally biased region" description="Polar residues" evidence="3">
    <location>
        <begin position="231"/>
        <end position="251"/>
    </location>
</feature>
<evidence type="ECO:0000313" key="5">
    <source>
        <dbReference type="EMBL" id="KAJ8570979.1"/>
    </source>
</evidence>
<reference evidence="6" key="1">
    <citation type="journal article" date="2023" name="Proc. Natl. Acad. Sci. U.S.A.">
        <title>Genomic and structural basis for evolution of tropane alkaloid biosynthesis.</title>
        <authorList>
            <person name="Wanga Y.-J."/>
            <person name="Taina T."/>
            <person name="Yua J.-Y."/>
            <person name="Lia J."/>
            <person name="Xua B."/>
            <person name="Chenc J."/>
            <person name="D'Auriad J.C."/>
            <person name="Huanga J.-P."/>
            <person name="Huanga S.-X."/>
        </authorList>
    </citation>
    <scope>NUCLEOTIDE SEQUENCE [LARGE SCALE GENOMIC DNA]</scope>
    <source>
        <strain evidence="6">cv. KIB-2019</strain>
    </source>
</reference>
<dbReference type="OrthoDB" id="544685at2759"/>
<feature type="compositionally biased region" description="Acidic residues" evidence="3">
    <location>
        <begin position="97"/>
        <end position="106"/>
    </location>
</feature>
<evidence type="ECO:0008006" key="7">
    <source>
        <dbReference type="Google" id="ProtNLM"/>
    </source>
</evidence>
<feature type="transmembrane region" description="Helical" evidence="4">
    <location>
        <begin position="413"/>
        <end position="433"/>
    </location>
</feature>
<feature type="compositionally biased region" description="Low complexity" evidence="3">
    <location>
        <begin position="124"/>
        <end position="143"/>
    </location>
</feature>
<proteinExistence type="inferred from homology"/>
<feature type="compositionally biased region" description="Basic and acidic residues" evidence="3">
    <location>
        <begin position="31"/>
        <end position="41"/>
    </location>
</feature>
<dbReference type="GO" id="GO:0008381">
    <property type="term" value="F:mechanosensitive monoatomic ion channel activity"/>
    <property type="evidence" value="ECO:0007669"/>
    <property type="project" value="TreeGrafter"/>
</dbReference>
<evidence type="ECO:0000256" key="3">
    <source>
        <dbReference type="SAM" id="MobiDB-lite"/>
    </source>
</evidence>
<comment type="subcellular location">
    <subcellularLocation>
        <location evidence="1">Membrane</location>
        <topology evidence="1">Multi-pass membrane protein</topology>
    </subcellularLocation>
</comment>
<dbReference type="EMBL" id="JAJAGQ010000002">
    <property type="protein sequence ID" value="KAJ8570979.1"/>
    <property type="molecule type" value="Genomic_DNA"/>
</dbReference>
<keyword evidence="4" id="KW-1133">Transmembrane helix</keyword>
<accession>A0A9Q1MXE7</accession>
<gene>
    <name evidence="5" type="ORF">K7X08_037951</name>
</gene>
<dbReference type="PANTHER" id="PTHR31618">
    <property type="entry name" value="MECHANOSENSITIVE ION CHANNEL PROTEIN 5"/>
    <property type="match status" value="1"/>
</dbReference>
<dbReference type="GO" id="GO:0006820">
    <property type="term" value="P:monoatomic anion transport"/>
    <property type="evidence" value="ECO:0007669"/>
    <property type="project" value="TreeGrafter"/>
</dbReference>
<evidence type="ECO:0000256" key="2">
    <source>
        <dbReference type="ARBA" id="ARBA00008017"/>
    </source>
</evidence>
<sequence length="521" mass="58734">MPEDPPSRLIGQFLNKQRAVGCEMTLDMDELRNNPKLENDHSAAGSSPLNFPPDYKHNHRYMTSKDLRASFQAPSPPSNVVDIEPDQPYNNDKEYCSTDEEDDGETSESTPDEQKYLSRRRTINMNNPPDDTNNSNNTYYTPKNGLSDNDQLVKTLMVKVLASSFHVSIFFDRIQESLFNQYVIETLSGPPLLEIHRSQEEEDRTMAEVWKLQNIAGAQLPPELRPPVAPQYSSKGASVNGGQTPTPKPSRTVSIAISGISGPLSKNPDEQNQGISIDHLHKLNPKNISAWHMKRLIKIVRYGVISTLDEQILDTKTEDDSTTQIRSEYEAKVAARKIFRNVAKPRSKFIYLDDLSCFLREEEALTTMNLVEGSPDRERISRASLKNLVVNAFRERRAFALTLNDTKTAVNKLHQMVNVLVSVIILLICLVILGNATSKFLLFISSQVVVVAFVFGNTCKTVFESIIFLFVMHPFDVGDRCEVDGVQLYREQEGPLVSLSFGCIDELRRSKQVETVCMDQT</sequence>
<feature type="region of interest" description="Disordered" evidence="3">
    <location>
        <begin position="221"/>
        <end position="251"/>
    </location>
</feature>
<keyword evidence="4" id="KW-0472">Membrane</keyword>
<evidence type="ECO:0000313" key="6">
    <source>
        <dbReference type="Proteomes" id="UP001152561"/>
    </source>
</evidence>
<evidence type="ECO:0000256" key="4">
    <source>
        <dbReference type="SAM" id="Phobius"/>
    </source>
</evidence>
<evidence type="ECO:0000256" key="1">
    <source>
        <dbReference type="ARBA" id="ARBA00004141"/>
    </source>
</evidence>
<organism evidence="5 6">
    <name type="scientific">Anisodus acutangulus</name>
    <dbReference type="NCBI Taxonomy" id="402998"/>
    <lineage>
        <taxon>Eukaryota</taxon>
        <taxon>Viridiplantae</taxon>
        <taxon>Streptophyta</taxon>
        <taxon>Embryophyta</taxon>
        <taxon>Tracheophyta</taxon>
        <taxon>Spermatophyta</taxon>
        <taxon>Magnoliopsida</taxon>
        <taxon>eudicotyledons</taxon>
        <taxon>Gunneridae</taxon>
        <taxon>Pentapetalae</taxon>
        <taxon>asterids</taxon>
        <taxon>lamiids</taxon>
        <taxon>Solanales</taxon>
        <taxon>Solanaceae</taxon>
        <taxon>Solanoideae</taxon>
        <taxon>Hyoscyameae</taxon>
        <taxon>Anisodus</taxon>
    </lineage>
</organism>